<dbReference type="EMBL" id="CAJRST010004446">
    <property type="protein sequence ID" value="CAG5878792.1"/>
    <property type="molecule type" value="Genomic_DNA"/>
</dbReference>
<keyword evidence="4" id="KW-0964">Secreted</keyword>
<evidence type="ECO:0000256" key="2">
    <source>
        <dbReference type="ARBA" id="ARBA00007432"/>
    </source>
</evidence>
<comment type="subcellular location">
    <subcellularLocation>
        <location evidence="1">Secreted</location>
    </subcellularLocation>
</comment>
<dbReference type="AlphaFoldDB" id="A0A8S4AQQ6"/>
<evidence type="ECO:0000256" key="1">
    <source>
        <dbReference type="ARBA" id="ARBA00004613"/>
    </source>
</evidence>
<dbReference type="GO" id="GO:0005615">
    <property type="term" value="C:extracellular space"/>
    <property type="evidence" value="ECO:0007669"/>
    <property type="project" value="UniProtKB-KW"/>
</dbReference>
<dbReference type="InterPro" id="IPR010681">
    <property type="entry name" value="PRF/CT"/>
</dbReference>
<gene>
    <name evidence="5" type="ORF">MMEN_LOCUS5553</name>
</gene>
<accession>A0A8S4AQQ6</accession>
<evidence type="ECO:0000313" key="5">
    <source>
        <dbReference type="EMBL" id="CAG5878792.1"/>
    </source>
</evidence>
<evidence type="ECO:0000256" key="3">
    <source>
        <dbReference type="ARBA" id="ARBA00022514"/>
    </source>
</evidence>
<dbReference type="GO" id="GO:0007166">
    <property type="term" value="P:cell surface receptor signaling pathway"/>
    <property type="evidence" value="ECO:0007669"/>
    <property type="project" value="TreeGrafter"/>
</dbReference>
<evidence type="ECO:0000256" key="4">
    <source>
        <dbReference type="ARBA" id="ARBA00022525"/>
    </source>
</evidence>
<dbReference type="GO" id="GO:0005125">
    <property type="term" value="F:cytokine activity"/>
    <property type="evidence" value="ECO:0007669"/>
    <property type="project" value="UniProtKB-KW"/>
</dbReference>
<protein>
    <submittedName>
        <fullName evidence="5">(Atlantic silverside) hypothetical protein</fullName>
    </submittedName>
</protein>
<dbReference type="OrthoDB" id="9446539at2759"/>
<comment type="similarity">
    <text evidence="2">Belongs to the IL-6 superfamily.</text>
</comment>
<dbReference type="SUPFAM" id="SSF47266">
    <property type="entry name" value="4-helical cytokines"/>
    <property type="match status" value="1"/>
</dbReference>
<dbReference type="PANTHER" id="PTHR21353:SF9">
    <property type="match status" value="1"/>
</dbReference>
<comment type="caution">
    <text evidence="5">The sequence shown here is derived from an EMBL/GenBank/DDBJ whole genome shotgun (WGS) entry which is preliminary data.</text>
</comment>
<dbReference type="PANTHER" id="PTHR21353">
    <property type="match status" value="1"/>
</dbReference>
<dbReference type="InterPro" id="IPR009079">
    <property type="entry name" value="4_helix_cytokine-like_core"/>
</dbReference>
<dbReference type="Proteomes" id="UP000677803">
    <property type="component" value="Unassembled WGS sequence"/>
</dbReference>
<evidence type="ECO:0000313" key="6">
    <source>
        <dbReference type="Proteomes" id="UP000677803"/>
    </source>
</evidence>
<keyword evidence="3" id="KW-0202">Cytokine</keyword>
<dbReference type="Gene3D" id="1.20.1250.10">
    <property type="match status" value="1"/>
</dbReference>
<organism evidence="5 6">
    <name type="scientific">Menidia menidia</name>
    <name type="common">Atlantic silverside</name>
    <dbReference type="NCBI Taxonomy" id="238744"/>
    <lineage>
        <taxon>Eukaryota</taxon>
        <taxon>Metazoa</taxon>
        <taxon>Chordata</taxon>
        <taxon>Craniata</taxon>
        <taxon>Vertebrata</taxon>
        <taxon>Euteleostomi</taxon>
        <taxon>Actinopterygii</taxon>
        <taxon>Neopterygii</taxon>
        <taxon>Teleostei</taxon>
        <taxon>Neoteleostei</taxon>
        <taxon>Acanthomorphata</taxon>
        <taxon>Ovalentaria</taxon>
        <taxon>Atherinomorphae</taxon>
        <taxon>Atheriniformes</taxon>
        <taxon>Atherinopsidae</taxon>
        <taxon>Menidiinae</taxon>
        <taxon>Menidia</taxon>
    </lineage>
</organism>
<reference evidence="5" key="1">
    <citation type="submission" date="2021-05" db="EMBL/GenBank/DDBJ databases">
        <authorList>
            <person name="Tigano A."/>
        </authorList>
    </citation>
    <scope>NUCLEOTIDE SEQUENCE</scope>
</reference>
<proteinExistence type="inferred from homology"/>
<sequence>MGIERGTGRRISLWVSPDAFIAPVIAQKRPRITASPGLKLSKHTPDNSCPLVLFLSQMSVWWQTLLVLAALLNCVDSSAPSFVQRCKYSTSFRLAKTTRTHVQHLLKKYKVQQLGNVHFEDRNRHLRGLPFLSTDFSEWLKLSDWDRLHGAFWDMQAYWNVLEGRRKQLEMEERQRSAPTTLPQTMKHIQLDLRDLMNQVSNQMRFIRRSWIKPTASSVQIDPGKTTKTVWDSRVEGYILLRDLDLYLTKLARDFLLLASKNKKRHHADKESTRKH</sequence>
<name>A0A8S4AQQ6_9TELE</name>
<keyword evidence="6" id="KW-1185">Reference proteome</keyword>